<evidence type="ECO:0000256" key="3">
    <source>
        <dbReference type="ARBA" id="ARBA00022692"/>
    </source>
</evidence>
<keyword evidence="5 6" id="KW-0472">Membrane</keyword>
<dbReference type="Proteomes" id="UP000671862">
    <property type="component" value="Chromosome"/>
</dbReference>
<dbReference type="InterPro" id="IPR043428">
    <property type="entry name" value="LivM-like"/>
</dbReference>
<feature type="transmembrane region" description="Helical" evidence="6">
    <location>
        <begin position="178"/>
        <end position="195"/>
    </location>
</feature>
<sequence>MDRTNRLSNKTVTILTVFSIIGMAILLWVARETLDTYRLRVLDLMAIYAIMAVSLNLINGITGILSLGHAGFILIGAYTSSLLTLTPAQKVSSFIIQPVNPFIQNLHANFFVATIAGGILAAVAAFIIGWPVLRLSGDYLAIASLGFAEVIRIVALNAQSVTNGALGLKGIPAYTNTWWAWGWLLVTVIFMVSLVKSSYGRALLAIREDRIAAESMGINVFKHELMSFVIGAFFAGIAGALYAHWLTTIDPRITTLGPILTFYILIMIVLGGLGSISGSVVGGILFALLMEWLRNLEDPFSIFGFDFPNGIKGMRLLVISAIFISTMIFWNRGIFGRSELTWNGIYSFFKKRGGKK</sequence>
<keyword evidence="2" id="KW-1003">Cell membrane</keyword>
<protein>
    <submittedName>
        <fullName evidence="7">Branched-chain amino acid ABC transporter permease</fullName>
    </submittedName>
</protein>
<gene>
    <name evidence="7" type="ORF">JYK00_01520</name>
</gene>
<evidence type="ECO:0000256" key="5">
    <source>
        <dbReference type="ARBA" id="ARBA00023136"/>
    </source>
</evidence>
<organism evidence="7 8">
    <name type="scientific">Thermosipho ferrireducens</name>
    <dbReference type="NCBI Taxonomy" id="2571116"/>
    <lineage>
        <taxon>Bacteria</taxon>
        <taxon>Thermotogati</taxon>
        <taxon>Thermotogota</taxon>
        <taxon>Thermotogae</taxon>
        <taxon>Thermotogales</taxon>
        <taxon>Fervidobacteriaceae</taxon>
        <taxon>Thermosipho</taxon>
    </lineage>
</organism>
<feature type="transmembrane region" description="Helical" evidence="6">
    <location>
        <begin position="64"/>
        <end position="85"/>
    </location>
</feature>
<feature type="transmembrane region" description="Helical" evidence="6">
    <location>
        <begin position="225"/>
        <end position="247"/>
    </location>
</feature>
<dbReference type="PANTHER" id="PTHR30482:SF10">
    <property type="entry name" value="HIGH-AFFINITY BRANCHED-CHAIN AMINO ACID TRANSPORT PROTEIN BRAE"/>
    <property type="match status" value="1"/>
</dbReference>
<evidence type="ECO:0000256" key="4">
    <source>
        <dbReference type="ARBA" id="ARBA00022989"/>
    </source>
</evidence>
<keyword evidence="8" id="KW-1185">Reference proteome</keyword>
<proteinExistence type="predicted"/>
<evidence type="ECO:0000313" key="7">
    <source>
        <dbReference type="EMBL" id="QTA38246.1"/>
    </source>
</evidence>
<dbReference type="InterPro" id="IPR001851">
    <property type="entry name" value="ABC_transp_permease"/>
</dbReference>
<accession>A0ABX7S6N5</accession>
<feature type="transmembrane region" description="Helical" evidence="6">
    <location>
        <begin position="139"/>
        <end position="158"/>
    </location>
</feature>
<dbReference type="EMBL" id="CP071446">
    <property type="protein sequence ID" value="QTA38246.1"/>
    <property type="molecule type" value="Genomic_DNA"/>
</dbReference>
<feature type="transmembrane region" description="Helical" evidence="6">
    <location>
        <begin position="12"/>
        <end position="29"/>
    </location>
</feature>
<dbReference type="CDD" id="cd06581">
    <property type="entry name" value="TM_PBP1_LivM_like"/>
    <property type="match status" value="1"/>
</dbReference>
<evidence type="ECO:0000256" key="1">
    <source>
        <dbReference type="ARBA" id="ARBA00004651"/>
    </source>
</evidence>
<feature type="transmembrane region" description="Helical" evidence="6">
    <location>
        <begin position="41"/>
        <end position="58"/>
    </location>
</feature>
<feature type="transmembrane region" description="Helical" evidence="6">
    <location>
        <begin position="310"/>
        <end position="330"/>
    </location>
</feature>
<reference evidence="7 8" key="1">
    <citation type="submission" date="2021-03" db="EMBL/GenBank/DDBJ databases">
        <title>Thermosipho ferrireducens sp.nov., an anaerobic thermophilic iron-reducing bacterium isolated from a deep-sea hydrothermal sulfide deposits.</title>
        <authorList>
            <person name="Zeng X."/>
            <person name="Chen Y."/>
            <person name="Shao Z."/>
        </authorList>
    </citation>
    <scope>NUCLEOTIDE SEQUENCE [LARGE SCALE GENOMIC DNA]</scope>
    <source>
        <strain evidence="7 8">JL129W03</strain>
    </source>
</reference>
<keyword evidence="4 6" id="KW-1133">Transmembrane helix</keyword>
<evidence type="ECO:0000256" key="2">
    <source>
        <dbReference type="ARBA" id="ARBA00022475"/>
    </source>
</evidence>
<evidence type="ECO:0000256" key="6">
    <source>
        <dbReference type="SAM" id="Phobius"/>
    </source>
</evidence>
<dbReference type="PANTHER" id="PTHR30482">
    <property type="entry name" value="HIGH-AFFINITY BRANCHED-CHAIN AMINO ACID TRANSPORT SYSTEM PERMEASE"/>
    <property type="match status" value="1"/>
</dbReference>
<keyword evidence="3 6" id="KW-0812">Transmembrane</keyword>
<dbReference type="RefSeq" id="WP_207566965.1">
    <property type="nucleotide sequence ID" value="NZ_CP071446.1"/>
</dbReference>
<name>A0ABX7S6N5_9BACT</name>
<comment type="subcellular location">
    <subcellularLocation>
        <location evidence="1">Cell membrane</location>
        <topology evidence="1">Multi-pass membrane protein</topology>
    </subcellularLocation>
</comment>
<feature type="transmembrane region" description="Helical" evidence="6">
    <location>
        <begin position="106"/>
        <end position="133"/>
    </location>
</feature>
<dbReference type="Pfam" id="PF02653">
    <property type="entry name" value="BPD_transp_2"/>
    <property type="match status" value="1"/>
</dbReference>
<evidence type="ECO:0000313" key="8">
    <source>
        <dbReference type="Proteomes" id="UP000671862"/>
    </source>
</evidence>
<feature type="transmembrane region" description="Helical" evidence="6">
    <location>
        <begin position="259"/>
        <end position="290"/>
    </location>
</feature>